<evidence type="ECO:0000259" key="5">
    <source>
        <dbReference type="PROSITE" id="PS51194"/>
    </source>
</evidence>
<evidence type="ECO:0000256" key="1">
    <source>
        <dbReference type="ARBA" id="ARBA00022741"/>
    </source>
</evidence>
<comment type="caution">
    <text evidence="6">The sequence shown here is derived from an EMBL/GenBank/DDBJ whole genome shotgun (WGS) entry which is preliminary data.</text>
</comment>
<evidence type="ECO:0000313" key="6">
    <source>
        <dbReference type="EMBL" id="GGE36114.1"/>
    </source>
</evidence>
<gene>
    <name evidence="6" type="primary">comFA</name>
    <name evidence="6" type="ORF">GCM10011391_13660</name>
</gene>
<dbReference type="PANTHER" id="PTHR30580:SF1">
    <property type="entry name" value="COMF OPERON PROTEIN 1"/>
    <property type="match status" value="1"/>
</dbReference>
<dbReference type="GO" id="GO:0005524">
    <property type="term" value="F:ATP binding"/>
    <property type="evidence" value="ECO:0007669"/>
    <property type="project" value="UniProtKB-KW"/>
</dbReference>
<dbReference type="GO" id="GO:0043138">
    <property type="term" value="F:3'-5' DNA helicase activity"/>
    <property type="evidence" value="ECO:0007669"/>
    <property type="project" value="TreeGrafter"/>
</dbReference>
<keyword evidence="6" id="KW-0378">Hydrolase</keyword>
<reference evidence="6" key="2">
    <citation type="submission" date="2020-09" db="EMBL/GenBank/DDBJ databases">
        <authorList>
            <person name="Sun Q."/>
            <person name="Zhou Y."/>
        </authorList>
    </citation>
    <scope>NUCLEOTIDE SEQUENCE</scope>
    <source>
        <strain evidence="6">CGMCC 1.15371</strain>
    </source>
</reference>
<evidence type="ECO:0000313" key="7">
    <source>
        <dbReference type="Proteomes" id="UP000628775"/>
    </source>
</evidence>
<dbReference type="GO" id="GO:0006310">
    <property type="term" value="P:DNA recombination"/>
    <property type="evidence" value="ECO:0007669"/>
    <property type="project" value="TreeGrafter"/>
</dbReference>
<organism evidence="6 7">
    <name type="scientific">Pullulanibacillus camelliae</name>
    <dbReference type="NCBI Taxonomy" id="1707096"/>
    <lineage>
        <taxon>Bacteria</taxon>
        <taxon>Bacillati</taxon>
        <taxon>Bacillota</taxon>
        <taxon>Bacilli</taxon>
        <taxon>Bacillales</taxon>
        <taxon>Sporolactobacillaceae</taxon>
        <taxon>Pullulanibacillus</taxon>
    </lineage>
</organism>
<dbReference type="InterPro" id="IPR006935">
    <property type="entry name" value="Helicase/UvrB_N"/>
</dbReference>
<dbReference type="SMART" id="SM00487">
    <property type="entry name" value="DEXDc"/>
    <property type="match status" value="1"/>
</dbReference>
<keyword evidence="1" id="KW-0547">Nucleotide-binding</keyword>
<evidence type="ECO:0000256" key="2">
    <source>
        <dbReference type="ARBA" id="ARBA00022840"/>
    </source>
</evidence>
<dbReference type="PANTHER" id="PTHR30580">
    <property type="entry name" value="PRIMOSOMAL PROTEIN N"/>
    <property type="match status" value="1"/>
</dbReference>
<dbReference type="Pfam" id="PF04851">
    <property type="entry name" value="ResIII"/>
    <property type="match status" value="1"/>
</dbReference>
<name>A0A8J2VQV3_9BACL</name>
<accession>A0A8J2VQV3</accession>
<dbReference type="GO" id="GO:0006302">
    <property type="term" value="P:double-strand break repair"/>
    <property type="evidence" value="ECO:0007669"/>
    <property type="project" value="TreeGrafter"/>
</dbReference>
<proteinExistence type="predicted"/>
<feature type="domain" description="Helicase C-terminal" evidence="5">
    <location>
        <begin position="206"/>
        <end position="358"/>
    </location>
</feature>
<evidence type="ECO:0000259" key="4">
    <source>
        <dbReference type="PROSITE" id="PS51192"/>
    </source>
</evidence>
<evidence type="ECO:0000256" key="3">
    <source>
        <dbReference type="ARBA" id="ARBA00023125"/>
    </source>
</evidence>
<dbReference type="AlphaFoldDB" id="A0A8J2VQV3"/>
<dbReference type="SMART" id="SM00490">
    <property type="entry name" value="HELICc"/>
    <property type="match status" value="1"/>
</dbReference>
<sequence>MIRPQWKGELTSLQQHAAEQLVAAVRKKENFLLWAVCGSGKTEVLYPAITEAIREGLRIAIVAPRTDVVIELSKRLKRVFAEVPINLLYGESPEHFHPAPITLATTHQLLHFYDYFDCVFIDEVDAFPFHNNDMLHYALHQAAKTPAPHFYLTATPSKTLKSDYRHGKIKGVRIPIRFHGHPLPTLRFKWIGSWKKQLNSKRLPKRLKDWMNQQLKSGRQAFLFVPSIETLEQLDPLVSKMNHLIVSVHADDPERHQKVEAFRQGEIRLLVTTTILERGVTIPALDVAILGADAVIFDERALVQIAGRVGRAADYPDGSVILFHHGITRQMQRAKQHIENMNRLAFDKNSVKASKNKKFP</sequence>
<dbReference type="Gene3D" id="3.40.50.300">
    <property type="entry name" value="P-loop containing nucleotide triphosphate hydrolases"/>
    <property type="match status" value="2"/>
</dbReference>
<protein>
    <submittedName>
        <fullName evidence="6">DNA/RNA helicase</fullName>
    </submittedName>
</protein>
<keyword evidence="7" id="KW-1185">Reference proteome</keyword>
<reference evidence="6" key="1">
    <citation type="journal article" date="2014" name="Int. J. Syst. Evol. Microbiol.">
        <title>Complete genome sequence of Corynebacterium casei LMG S-19264T (=DSM 44701T), isolated from a smear-ripened cheese.</title>
        <authorList>
            <consortium name="US DOE Joint Genome Institute (JGI-PGF)"/>
            <person name="Walter F."/>
            <person name="Albersmeier A."/>
            <person name="Kalinowski J."/>
            <person name="Ruckert C."/>
        </authorList>
    </citation>
    <scope>NUCLEOTIDE SEQUENCE</scope>
    <source>
        <strain evidence="6">CGMCC 1.15371</strain>
    </source>
</reference>
<keyword evidence="3" id="KW-0238">DNA-binding</keyword>
<dbReference type="InterPro" id="IPR014001">
    <property type="entry name" value="Helicase_ATP-bd"/>
</dbReference>
<dbReference type="GO" id="GO:0016787">
    <property type="term" value="F:hydrolase activity"/>
    <property type="evidence" value="ECO:0007669"/>
    <property type="project" value="InterPro"/>
</dbReference>
<dbReference type="PROSITE" id="PS51192">
    <property type="entry name" value="HELICASE_ATP_BIND_1"/>
    <property type="match status" value="1"/>
</dbReference>
<keyword evidence="6" id="KW-0347">Helicase</keyword>
<dbReference type="GO" id="GO:0003677">
    <property type="term" value="F:DNA binding"/>
    <property type="evidence" value="ECO:0007669"/>
    <property type="project" value="UniProtKB-KW"/>
</dbReference>
<dbReference type="EMBL" id="BMIR01000005">
    <property type="protein sequence ID" value="GGE36114.1"/>
    <property type="molecule type" value="Genomic_DNA"/>
</dbReference>
<dbReference type="SUPFAM" id="SSF52540">
    <property type="entry name" value="P-loop containing nucleoside triphosphate hydrolases"/>
    <property type="match status" value="1"/>
</dbReference>
<dbReference type="Pfam" id="PF00271">
    <property type="entry name" value="Helicase_C"/>
    <property type="match status" value="1"/>
</dbReference>
<dbReference type="PROSITE" id="PS51194">
    <property type="entry name" value="HELICASE_CTER"/>
    <property type="match status" value="1"/>
</dbReference>
<dbReference type="GO" id="GO:0006270">
    <property type="term" value="P:DNA replication initiation"/>
    <property type="evidence" value="ECO:0007669"/>
    <property type="project" value="TreeGrafter"/>
</dbReference>
<dbReference type="Proteomes" id="UP000628775">
    <property type="component" value="Unassembled WGS sequence"/>
</dbReference>
<feature type="domain" description="Helicase ATP-binding" evidence="4">
    <location>
        <begin position="22"/>
        <end position="174"/>
    </location>
</feature>
<dbReference type="InterPro" id="IPR001650">
    <property type="entry name" value="Helicase_C-like"/>
</dbReference>
<keyword evidence="2" id="KW-0067">ATP-binding</keyword>
<dbReference type="InterPro" id="IPR027417">
    <property type="entry name" value="P-loop_NTPase"/>
</dbReference>